<dbReference type="Pfam" id="PF13607">
    <property type="entry name" value="Succ_CoA_lig"/>
    <property type="match status" value="1"/>
</dbReference>
<dbReference type="Gene3D" id="3.30.1490.20">
    <property type="entry name" value="ATP-grasp fold, A domain"/>
    <property type="match status" value="1"/>
</dbReference>
<dbReference type="InterPro" id="IPR003781">
    <property type="entry name" value="CoA-bd"/>
</dbReference>
<proteinExistence type="predicted"/>
<dbReference type="Proteomes" id="UP000400924">
    <property type="component" value="Unassembled WGS sequence"/>
</dbReference>
<keyword evidence="1" id="KW-0067">ATP-binding</keyword>
<dbReference type="OrthoDB" id="190266at2"/>
<dbReference type="PANTHER" id="PTHR42793">
    <property type="entry name" value="COA BINDING DOMAIN CONTAINING PROTEIN"/>
    <property type="match status" value="1"/>
</dbReference>
<dbReference type="GO" id="GO:0046872">
    <property type="term" value="F:metal ion binding"/>
    <property type="evidence" value="ECO:0007669"/>
    <property type="project" value="InterPro"/>
</dbReference>
<dbReference type="SUPFAM" id="SSF52210">
    <property type="entry name" value="Succinyl-CoA synthetase domains"/>
    <property type="match status" value="2"/>
</dbReference>
<dbReference type="SUPFAM" id="SSF56059">
    <property type="entry name" value="Glutathione synthetase ATP-binding domain-like"/>
    <property type="match status" value="1"/>
</dbReference>
<protein>
    <submittedName>
        <fullName evidence="3">Acetate--CoA ligase family protein</fullName>
    </submittedName>
</protein>
<dbReference type="Gene3D" id="3.40.50.261">
    <property type="entry name" value="Succinyl-CoA synthetase domains"/>
    <property type="match status" value="2"/>
</dbReference>
<dbReference type="SMART" id="SM00881">
    <property type="entry name" value="CoA_binding"/>
    <property type="match status" value="1"/>
</dbReference>
<evidence type="ECO:0000313" key="3">
    <source>
        <dbReference type="EMBL" id="MPY55695.1"/>
    </source>
</evidence>
<dbReference type="Pfam" id="PF13380">
    <property type="entry name" value="CoA_binding_2"/>
    <property type="match status" value="1"/>
</dbReference>
<dbReference type="Gene3D" id="3.40.50.720">
    <property type="entry name" value="NAD(P)-binding Rossmann-like Domain"/>
    <property type="match status" value="1"/>
</dbReference>
<dbReference type="Pfam" id="PF13549">
    <property type="entry name" value="ATP-grasp_5"/>
    <property type="match status" value="1"/>
</dbReference>
<organism evidence="3 4">
    <name type="scientific">Streptomyces spongiae</name>
    <dbReference type="NCBI Taxonomy" id="565072"/>
    <lineage>
        <taxon>Bacteria</taxon>
        <taxon>Bacillati</taxon>
        <taxon>Actinomycetota</taxon>
        <taxon>Actinomycetes</taxon>
        <taxon>Kitasatosporales</taxon>
        <taxon>Streptomycetaceae</taxon>
        <taxon>Streptomyces</taxon>
    </lineage>
</organism>
<dbReference type="AlphaFoldDB" id="A0A5N8XAZ6"/>
<dbReference type="EMBL" id="VJZC01000001">
    <property type="protein sequence ID" value="MPY55695.1"/>
    <property type="molecule type" value="Genomic_DNA"/>
</dbReference>
<keyword evidence="3" id="KW-0436">Ligase</keyword>
<keyword evidence="4" id="KW-1185">Reference proteome</keyword>
<dbReference type="Gene3D" id="3.30.470.20">
    <property type="entry name" value="ATP-grasp fold, B domain"/>
    <property type="match status" value="1"/>
</dbReference>
<dbReference type="InterPro" id="IPR013815">
    <property type="entry name" value="ATP_grasp_subdomain_1"/>
</dbReference>
<evidence type="ECO:0000256" key="1">
    <source>
        <dbReference type="PROSITE-ProRule" id="PRU00409"/>
    </source>
</evidence>
<evidence type="ECO:0000259" key="2">
    <source>
        <dbReference type="PROSITE" id="PS50975"/>
    </source>
</evidence>
<dbReference type="InterPro" id="IPR036291">
    <property type="entry name" value="NAD(P)-bd_dom_sf"/>
</dbReference>
<sequence length="725" mass="75788">MLSMQQEISAPANVGPIARLLNPRSVAILGMSAKPGSTSRHLLRGLVRDGFPGDIYLVGRSGGEIDGQGVLTSVDDLPRGVDLALITVPADGVRAAVEACVRRGVGTGIVYASGFAEFGDAGRAEQAEIARLAREGGLRLAGPNCIGNTNYVDRLSTVFLPQPATKQLPKGTTGALAVLAQSGGLMGLMTRGLETRGLPISYRISTGNEAGLTLADYLDHLADDPATGGFVVYAEDIRDPQGFLRAVRKVRSRGKPIVLTHAGRSERGQQAAASHTGALAVDYGVMRTLVTRAGACVVESLDELLDVAEILARHPQPPTAGIGVATTSGAFCALALDTLGPLGADVPNLSPHTVQALTERMPAYMKPANPLDLGTTVGPDPELYRDTLAALLADGRVGSVLLAVPFIDPASNQIMLEQVTRAASGQPKPVVTTLFADVAPLPDDFRSYAIEHGMVVSTSPERMMRAMTTVTEYGRSLARVGGDGADSELPYALPELTPGPQTEWLGKKFVTAVGVPVPDGELATTVEEAVAIAAKVGYPVAAKAQAADLQHKTEAGGLVLGIKDEAWLRAAWTQLTERVATAAVTDFDGILVEAMASKGVELMVGAKRHPTWGPVVMVGLGGVWVEAIGDVRLIPPDLSEPEIVQELRSLRSAKLLGEFRGSPAADLAAVARIVAQIGRLTMARDDIVELDINPLLAAPDGATALDVLIVCAPENESIRQVVSEA</sequence>
<dbReference type="PANTHER" id="PTHR42793:SF1">
    <property type="entry name" value="PEPTIDYL-LYSINE N-ACETYLTRANSFERASE PATZ"/>
    <property type="match status" value="1"/>
</dbReference>
<name>A0A5N8XAZ6_9ACTN</name>
<dbReference type="InterPro" id="IPR032875">
    <property type="entry name" value="Succ_CoA_lig_flav_dom"/>
</dbReference>
<dbReference type="PROSITE" id="PS50975">
    <property type="entry name" value="ATP_GRASP"/>
    <property type="match status" value="1"/>
</dbReference>
<dbReference type="InterPro" id="IPR011761">
    <property type="entry name" value="ATP-grasp"/>
</dbReference>
<feature type="domain" description="ATP-grasp" evidence="2">
    <location>
        <begin position="507"/>
        <end position="544"/>
    </location>
</feature>
<accession>A0A5N8XAZ6</accession>
<keyword evidence="1" id="KW-0547">Nucleotide-binding</keyword>
<gene>
    <name evidence="3" type="ORF">FNH08_00355</name>
</gene>
<dbReference type="GO" id="GO:0005524">
    <property type="term" value="F:ATP binding"/>
    <property type="evidence" value="ECO:0007669"/>
    <property type="project" value="UniProtKB-UniRule"/>
</dbReference>
<evidence type="ECO:0000313" key="4">
    <source>
        <dbReference type="Proteomes" id="UP000400924"/>
    </source>
</evidence>
<dbReference type="InterPro" id="IPR016102">
    <property type="entry name" value="Succinyl-CoA_synth-like"/>
</dbReference>
<comment type="caution">
    <text evidence="3">The sequence shown here is derived from an EMBL/GenBank/DDBJ whole genome shotgun (WGS) entry which is preliminary data.</text>
</comment>
<dbReference type="SUPFAM" id="SSF51735">
    <property type="entry name" value="NAD(P)-binding Rossmann-fold domains"/>
    <property type="match status" value="1"/>
</dbReference>
<reference evidence="3 4" key="1">
    <citation type="submission" date="2019-07" db="EMBL/GenBank/DDBJ databases">
        <title>New species of Amycolatopsis and Streptomyces.</title>
        <authorList>
            <person name="Duangmal K."/>
            <person name="Teo W.F.A."/>
            <person name="Lipun K."/>
        </authorList>
    </citation>
    <scope>NUCLEOTIDE SEQUENCE [LARGE SCALE GENOMIC DNA]</scope>
    <source>
        <strain evidence="3 4">NBRC 106415</strain>
    </source>
</reference>
<dbReference type="GO" id="GO:0016874">
    <property type="term" value="F:ligase activity"/>
    <property type="evidence" value="ECO:0007669"/>
    <property type="project" value="UniProtKB-KW"/>
</dbReference>